<evidence type="ECO:0000313" key="3">
    <source>
        <dbReference type="Proteomes" id="UP001497644"/>
    </source>
</evidence>
<name>A0AAV2NV23_9HYME</name>
<feature type="compositionally biased region" description="Basic and acidic residues" evidence="1">
    <location>
        <begin position="1"/>
        <end position="14"/>
    </location>
</feature>
<dbReference type="EMBL" id="OZ034828">
    <property type="protein sequence ID" value="CAL1684092.1"/>
    <property type="molecule type" value="Genomic_DNA"/>
</dbReference>
<protein>
    <submittedName>
        <fullName evidence="2">Uncharacterized protein</fullName>
    </submittedName>
</protein>
<gene>
    <name evidence="2" type="ORF">LPLAT_LOCUS9790</name>
</gene>
<organism evidence="2 3">
    <name type="scientific">Lasius platythorax</name>
    <dbReference type="NCBI Taxonomy" id="488582"/>
    <lineage>
        <taxon>Eukaryota</taxon>
        <taxon>Metazoa</taxon>
        <taxon>Ecdysozoa</taxon>
        <taxon>Arthropoda</taxon>
        <taxon>Hexapoda</taxon>
        <taxon>Insecta</taxon>
        <taxon>Pterygota</taxon>
        <taxon>Neoptera</taxon>
        <taxon>Endopterygota</taxon>
        <taxon>Hymenoptera</taxon>
        <taxon>Apocrita</taxon>
        <taxon>Aculeata</taxon>
        <taxon>Formicoidea</taxon>
        <taxon>Formicidae</taxon>
        <taxon>Formicinae</taxon>
        <taxon>Lasius</taxon>
        <taxon>Lasius</taxon>
    </lineage>
</organism>
<feature type="compositionally biased region" description="Gly residues" evidence="1">
    <location>
        <begin position="30"/>
        <end position="40"/>
    </location>
</feature>
<reference evidence="2" key="1">
    <citation type="submission" date="2024-04" db="EMBL/GenBank/DDBJ databases">
        <authorList>
            <consortium name="Molecular Ecology Group"/>
        </authorList>
    </citation>
    <scope>NUCLEOTIDE SEQUENCE</scope>
</reference>
<accession>A0AAV2NV23</accession>
<evidence type="ECO:0000313" key="2">
    <source>
        <dbReference type="EMBL" id="CAL1684092.1"/>
    </source>
</evidence>
<sequence length="91" mass="9855">MPGTVERRVGERTRNERRKRRALERERPPEGGGDGGGLPAGGCRRQERAVAEKGEGRVRTERRKHGEAEVGGKLNLAQDVTAPGNTGVSVQ</sequence>
<dbReference type="AlphaFoldDB" id="A0AAV2NV23"/>
<evidence type="ECO:0000256" key="1">
    <source>
        <dbReference type="SAM" id="MobiDB-lite"/>
    </source>
</evidence>
<feature type="compositionally biased region" description="Basic and acidic residues" evidence="1">
    <location>
        <begin position="44"/>
        <end position="70"/>
    </location>
</feature>
<proteinExistence type="predicted"/>
<feature type="region of interest" description="Disordered" evidence="1">
    <location>
        <begin position="1"/>
        <end position="91"/>
    </location>
</feature>
<dbReference type="Proteomes" id="UP001497644">
    <property type="component" value="Chromosome 5"/>
</dbReference>
<keyword evidence="3" id="KW-1185">Reference proteome</keyword>